<feature type="compositionally biased region" description="Low complexity" evidence="1">
    <location>
        <begin position="108"/>
        <end position="123"/>
    </location>
</feature>
<reference evidence="2 3" key="1">
    <citation type="journal article" date="2019" name="Sci. Rep.">
        <title>Orb-weaving spider Araneus ventricosus genome elucidates the spidroin gene catalogue.</title>
        <authorList>
            <person name="Kono N."/>
            <person name="Nakamura H."/>
            <person name="Ohtoshi R."/>
            <person name="Moran D.A.P."/>
            <person name="Shinohara A."/>
            <person name="Yoshida Y."/>
            <person name="Fujiwara M."/>
            <person name="Mori M."/>
            <person name="Tomita M."/>
            <person name="Arakawa K."/>
        </authorList>
    </citation>
    <scope>NUCLEOTIDE SEQUENCE [LARGE SCALE GENOMIC DNA]</scope>
</reference>
<accession>A0A4Y2GQF5</accession>
<evidence type="ECO:0000313" key="3">
    <source>
        <dbReference type="Proteomes" id="UP000499080"/>
    </source>
</evidence>
<keyword evidence="3" id="KW-1185">Reference proteome</keyword>
<dbReference type="EMBL" id="BGPR01001483">
    <property type="protein sequence ID" value="GBM55039.1"/>
    <property type="molecule type" value="Genomic_DNA"/>
</dbReference>
<sequence>MKESRQDTPSLISLKNLSTGSTTRVPKPDDVTDSMNGKIGIEFWIQSNEAFSYINFPFRSNTETLELAPQSPRIRTTSTEEGLTHGIRFSVHHAHIHDGSSVESGIEPGTLRTRGPGLTTRQPRSQGLKIARLNLLYDEAKCTTRPNGQYVIKSMVKTFAG</sequence>
<evidence type="ECO:0000256" key="1">
    <source>
        <dbReference type="SAM" id="MobiDB-lite"/>
    </source>
</evidence>
<proteinExistence type="predicted"/>
<gene>
    <name evidence="2" type="ORF">AVEN_146084_1</name>
</gene>
<comment type="caution">
    <text evidence="2">The sequence shown here is derived from an EMBL/GenBank/DDBJ whole genome shotgun (WGS) entry which is preliminary data.</text>
</comment>
<organism evidence="2 3">
    <name type="scientific">Araneus ventricosus</name>
    <name type="common">Orbweaver spider</name>
    <name type="synonym">Epeira ventricosa</name>
    <dbReference type="NCBI Taxonomy" id="182803"/>
    <lineage>
        <taxon>Eukaryota</taxon>
        <taxon>Metazoa</taxon>
        <taxon>Ecdysozoa</taxon>
        <taxon>Arthropoda</taxon>
        <taxon>Chelicerata</taxon>
        <taxon>Arachnida</taxon>
        <taxon>Araneae</taxon>
        <taxon>Araneomorphae</taxon>
        <taxon>Entelegynae</taxon>
        <taxon>Araneoidea</taxon>
        <taxon>Araneidae</taxon>
        <taxon>Araneus</taxon>
    </lineage>
</organism>
<dbReference type="AlphaFoldDB" id="A0A4Y2GQF5"/>
<protein>
    <submittedName>
        <fullName evidence="2">Uncharacterized protein</fullName>
    </submittedName>
</protein>
<feature type="region of interest" description="Disordered" evidence="1">
    <location>
        <begin position="98"/>
        <end position="123"/>
    </location>
</feature>
<name>A0A4Y2GQF5_ARAVE</name>
<feature type="compositionally biased region" description="Polar residues" evidence="1">
    <location>
        <begin position="7"/>
        <end position="24"/>
    </location>
</feature>
<evidence type="ECO:0000313" key="2">
    <source>
        <dbReference type="EMBL" id="GBM55039.1"/>
    </source>
</evidence>
<feature type="region of interest" description="Disordered" evidence="1">
    <location>
        <begin position="1"/>
        <end position="33"/>
    </location>
</feature>
<dbReference type="Proteomes" id="UP000499080">
    <property type="component" value="Unassembled WGS sequence"/>
</dbReference>